<keyword evidence="8" id="KW-0732">Signal</keyword>
<comment type="subcellular location">
    <subcellularLocation>
        <location evidence="2">Periplasm</location>
    </subcellularLocation>
</comment>
<dbReference type="InterPro" id="IPR000923">
    <property type="entry name" value="BlueCu_1"/>
</dbReference>
<evidence type="ECO:0000256" key="6">
    <source>
        <dbReference type="ARBA" id="ARBA00022982"/>
    </source>
</evidence>
<dbReference type="InterPro" id="IPR008972">
    <property type="entry name" value="Cupredoxin"/>
</dbReference>
<keyword evidence="4" id="KW-0479">Metal-binding</keyword>
<dbReference type="RefSeq" id="WP_264506421.1">
    <property type="nucleotide sequence ID" value="NZ_JAPDFL010000001.1"/>
</dbReference>
<evidence type="ECO:0000313" key="10">
    <source>
        <dbReference type="EMBL" id="MCW1933525.1"/>
    </source>
</evidence>
<keyword evidence="3" id="KW-0813">Transport</keyword>
<keyword evidence="7" id="KW-0186">Copper</keyword>
<dbReference type="EMBL" id="JAPDFL010000001">
    <property type="protein sequence ID" value="MCW1933525.1"/>
    <property type="molecule type" value="Genomic_DNA"/>
</dbReference>
<dbReference type="PRINTS" id="PR00155">
    <property type="entry name" value="AMICYANIN"/>
</dbReference>
<dbReference type="InterPro" id="IPR052721">
    <property type="entry name" value="ET_Amicyanin"/>
</dbReference>
<dbReference type="InterPro" id="IPR006311">
    <property type="entry name" value="TAT_signal"/>
</dbReference>
<keyword evidence="11" id="KW-1185">Reference proteome</keyword>
<evidence type="ECO:0000256" key="7">
    <source>
        <dbReference type="ARBA" id="ARBA00023008"/>
    </source>
</evidence>
<dbReference type="CDD" id="cd13921">
    <property type="entry name" value="Amicyanin"/>
    <property type="match status" value="1"/>
</dbReference>
<dbReference type="InterPro" id="IPR035668">
    <property type="entry name" value="Amicyanin"/>
</dbReference>
<dbReference type="PANTHER" id="PTHR36507">
    <property type="entry name" value="BLL1555 PROTEIN"/>
    <property type="match status" value="1"/>
</dbReference>
<gene>
    <name evidence="10" type="ORF">OKW52_14990</name>
</gene>
<name>A0ABT3H1F2_9RHOB</name>
<feature type="domain" description="Blue (type 1) copper" evidence="9">
    <location>
        <begin position="33"/>
        <end position="109"/>
    </location>
</feature>
<evidence type="ECO:0000256" key="3">
    <source>
        <dbReference type="ARBA" id="ARBA00022448"/>
    </source>
</evidence>
<keyword evidence="6" id="KW-0249">Electron transport</keyword>
<feature type="chain" id="PRO_5045209331" evidence="8">
    <location>
        <begin position="29"/>
        <end position="111"/>
    </location>
</feature>
<comment type="cofactor">
    <cofactor evidence="1">
        <name>Cu cation</name>
        <dbReference type="ChEBI" id="CHEBI:23378"/>
    </cofactor>
</comment>
<evidence type="ECO:0000256" key="5">
    <source>
        <dbReference type="ARBA" id="ARBA00022764"/>
    </source>
</evidence>
<dbReference type="SUPFAM" id="SSF49503">
    <property type="entry name" value="Cupredoxins"/>
    <property type="match status" value="1"/>
</dbReference>
<reference evidence="10 11" key="1">
    <citation type="submission" date="2022-10" db="EMBL/GenBank/DDBJ databases">
        <title>Pararhodobacter sp. nov., isolated from marine algae.</title>
        <authorList>
            <person name="Choi B.J."/>
            <person name="Kim J.M."/>
            <person name="Lee J.K."/>
            <person name="Choi D.G."/>
            <person name="Jeon C.O."/>
        </authorList>
    </citation>
    <scope>NUCLEOTIDE SEQUENCE [LARGE SCALE GENOMIC DNA]</scope>
    <source>
        <strain evidence="10 11">ZQ420</strain>
    </source>
</reference>
<proteinExistence type="predicted"/>
<comment type="caution">
    <text evidence="10">The sequence shown here is derived from an EMBL/GenBank/DDBJ whole genome shotgun (WGS) entry which is preliminary data.</text>
</comment>
<evidence type="ECO:0000256" key="2">
    <source>
        <dbReference type="ARBA" id="ARBA00004418"/>
    </source>
</evidence>
<dbReference type="PANTHER" id="PTHR36507:SF1">
    <property type="entry name" value="BLL1555 PROTEIN"/>
    <property type="match status" value="1"/>
</dbReference>
<accession>A0ABT3H1F2</accession>
<dbReference type="Pfam" id="PF00127">
    <property type="entry name" value="Copper-bind"/>
    <property type="match status" value="1"/>
</dbReference>
<evidence type="ECO:0000256" key="4">
    <source>
        <dbReference type="ARBA" id="ARBA00022723"/>
    </source>
</evidence>
<dbReference type="InterPro" id="IPR002386">
    <property type="entry name" value="Amicyanin/Pseudoazurin"/>
</dbReference>
<dbReference type="PROSITE" id="PS51318">
    <property type="entry name" value="TAT"/>
    <property type="match status" value="1"/>
</dbReference>
<evidence type="ECO:0000256" key="8">
    <source>
        <dbReference type="SAM" id="SignalP"/>
    </source>
</evidence>
<sequence length="111" mass="11598">MTTMTRRSTLALFAATPLALALAGRAQAATHAIAIEGMAFSPAEITIARGDSITFTNNDSMPHTATFRSAGMDTGRLSQGQTASLTFANAGTFDYFCAVHPSMRARVIVAG</sequence>
<evidence type="ECO:0000259" key="9">
    <source>
        <dbReference type="Pfam" id="PF00127"/>
    </source>
</evidence>
<dbReference type="Proteomes" id="UP001208938">
    <property type="component" value="Unassembled WGS sequence"/>
</dbReference>
<keyword evidence="5" id="KW-0574">Periplasm</keyword>
<feature type="signal peptide" evidence="8">
    <location>
        <begin position="1"/>
        <end position="28"/>
    </location>
</feature>
<evidence type="ECO:0000256" key="1">
    <source>
        <dbReference type="ARBA" id="ARBA00001935"/>
    </source>
</evidence>
<protein>
    <submittedName>
        <fullName evidence="10">Cupredoxin family copper-binding protein</fullName>
    </submittedName>
</protein>
<organism evidence="10 11">
    <name type="scientific">Pararhodobacter zhoushanensis</name>
    <dbReference type="NCBI Taxonomy" id="2479545"/>
    <lineage>
        <taxon>Bacteria</taxon>
        <taxon>Pseudomonadati</taxon>
        <taxon>Pseudomonadota</taxon>
        <taxon>Alphaproteobacteria</taxon>
        <taxon>Rhodobacterales</taxon>
        <taxon>Paracoccaceae</taxon>
        <taxon>Pararhodobacter</taxon>
    </lineage>
</organism>
<evidence type="ECO:0000313" key="11">
    <source>
        <dbReference type="Proteomes" id="UP001208938"/>
    </source>
</evidence>
<dbReference type="Gene3D" id="2.60.40.420">
    <property type="entry name" value="Cupredoxins - blue copper proteins"/>
    <property type="match status" value="1"/>
</dbReference>